<reference evidence="2 3" key="1">
    <citation type="journal article" date="2024" name="Nat. Commun.">
        <title>Phylogenomics reveals the evolutionary origins of lichenization in chlorophyte algae.</title>
        <authorList>
            <person name="Puginier C."/>
            <person name="Libourel C."/>
            <person name="Otte J."/>
            <person name="Skaloud P."/>
            <person name="Haon M."/>
            <person name="Grisel S."/>
            <person name="Petersen M."/>
            <person name="Berrin J.G."/>
            <person name="Delaux P.M."/>
            <person name="Dal Grande F."/>
            <person name="Keller J."/>
        </authorList>
    </citation>
    <scope>NUCLEOTIDE SEQUENCE [LARGE SCALE GENOMIC DNA]</scope>
    <source>
        <strain evidence="2 3">SAG 2043</strain>
    </source>
</reference>
<feature type="region of interest" description="Disordered" evidence="1">
    <location>
        <begin position="13"/>
        <end position="69"/>
    </location>
</feature>
<proteinExistence type="predicted"/>
<keyword evidence="3" id="KW-1185">Reference proteome</keyword>
<dbReference type="EMBL" id="JALJOR010000012">
    <property type="protein sequence ID" value="KAK9807512.1"/>
    <property type="molecule type" value="Genomic_DNA"/>
</dbReference>
<accession>A0AAW1PFD0</accession>
<evidence type="ECO:0000313" key="3">
    <source>
        <dbReference type="Proteomes" id="UP001489004"/>
    </source>
</evidence>
<dbReference type="Proteomes" id="UP001489004">
    <property type="component" value="Unassembled WGS sequence"/>
</dbReference>
<evidence type="ECO:0000313" key="2">
    <source>
        <dbReference type="EMBL" id="KAK9807512.1"/>
    </source>
</evidence>
<organism evidence="2 3">
    <name type="scientific">[Myrmecia] bisecta</name>
    <dbReference type="NCBI Taxonomy" id="41462"/>
    <lineage>
        <taxon>Eukaryota</taxon>
        <taxon>Viridiplantae</taxon>
        <taxon>Chlorophyta</taxon>
        <taxon>core chlorophytes</taxon>
        <taxon>Trebouxiophyceae</taxon>
        <taxon>Trebouxiales</taxon>
        <taxon>Trebouxiaceae</taxon>
        <taxon>Myrmecia</taxon>
    </lineage>
</organism>
<sequence>MAPRATASSWAVAWGGLHRPAPGGLHTEAPGSRAERRGTRCQASAPRNPASLPEGKRDMTYDQAASTAAQRQKGGKLCEGCKAVRALVEFSELATTEDGYHYLCRACVWERQAVRYPDKADIPHANTCKTCRNSDGTGRTHIAKRARMPKMRPGGGSV</sequence>
<dbReference type="AlphaFoldDB" id="A0AAW1PFD0"/>
<gene>
    <name evidence="2" type="ORF">WJX72_001220</name>
</gene>
<evidence type="ECO:0000256" key="1">
    <source>
        <dbReference type="SAM" id="MobiDB-lite"/>
    </source>
</evidence>
<comment type="caution">
    <text evidence="2">The sequence shown here is derived from an EMBL/GenBank/DDBJ whole genome shotgun (WGS) entry which is preliminary data.</text>
</comment>
<name>A0AAW1PFD0_9CHLO</name>
<protein>
    <submittedName>
        <fullName evidence="2">Uncharacterized protein</fullName>
    </submittedName>
</protein>